<dbReference type="SUPFAM" id="SSF48179">
    <property type="entry name" value="6-phosphogluconate dehydrogenase C-terminal domain-like"/>
    <property type="match status" value="1"/>
</dbReference>
<feature type="binding site" evidence="4">
    <location>
        <position position="116"/>
    </location>
    <ligand>
        <name>NAD(+)</name>
        <dbReference type="ChEBI" id="CHEBI:57540"/>
    </ligand>
</feature>
<accession>A0A2H0UM34</accession>
<dbReference type="Proteomes" id="UP000229526">
    <property type="component" value="Unassembled WGS sequence"/>
</dbReference>
<dbReference type="AlphaFoldDB" id="A0A2H0UM34"/>
<dbReference type="InterPro" id="IPR036291">
    <property type="entry name" value="NAD(P)-bd_dom_sf"/>
</dbReference>
<dbReference type="InterPro" id="IPR011128">
    <property type="entry name" value="G3P_DH_NAD-dep_N"/>
</dbReference>
<dbReference type="PANTHER" id="PTHR11728">
    <property type="entry name" value="GLYCEROL-3-PHOSPHATE DEHYDROGENASE"/>
    <property type="match status" value="1"/>
</dbReference>
<evidence type="ECO:0008006" key="9">
    <source>
        <dbReference type="Google" id="ProtNLM"/>
    </source>
</evidence>
<dbReference type="Gene3D" id="1.10.1040.10">
    <property type="entry name" value="N-(1-d-carboxylethyl)-l-norvaline Dehydrogenase, domain 2"/>
    <property type="match status" value="1"/>
</dbReference>
<dbReference type="GO" id="GO:0008654">
    <property type="term" value="P:phospholipid biosynthetic process"/>
    <property type="evidence" value="ECO:0007669"/>
    <property type="project" value="UniProtKB-KW"/>
</dbReference>
<evidence type="ECO:0000313" key="7">
    <source>
        <dbReference type="EMBL" id="PIR87450.1"/>
    </source>
</evidence>
<dbReference type="Pfam" id="PF07479">
    <property type="entry name" value="NAD_Gly3P_dh_C"/>
    <property type="match status" value="1"/>
</dbReference>
<name>A0A2H0UM34_9BACT</name>
<dbReference type="GO" id="GO:0016616">
    <property type="term" value="F:oxidoreductase activity, acting on the CH-OH group of donors, NAD or NADP as acceptor"/>
    <property type="evidence" value="ECO:0007669"/>
    <property type="project" value="InterPro"/>
</dbReference>
<evidence type="ECO:0000313" key="8">
    <source>
        <dbReference type="Proteomes" id="UP000229526"/>
    </source>
</evidence>
<feature type="binding site" evidence="3">
    <location>
        <position position="83"/>
    </location>
    <ligand>
        <name>substrate</name>
    </ligand>
</feature>
<evidence type="ECO:0000259" key="6">
    <source>
        <dbReference type="Pfam" id="PF07479"/>
    </source>
</evidence>
<dbReference type="InterPro" id="IPR006109">
    <property type="entry name" value="G3P_DH_NAD-dep_C"/>
</dbReference>
<feature type="binding site" evidence="3">
    <location>
        <begin position="231"/>
        <end position="232"/>
    </location>
    <ligand>
        <name>substrate</name>
    </ligand>
</feature>
<proteinExistence type="predicted"/>
<dbReference type="GO" id="GO:0051287">
    <property type="term" value="F:NAD binding"/>
    <property type="evidence" value="ECO:0007669"/>
    <property type="project" value="InterPro"/>
</dbReference>
<comment type="caution">
    <text evidence="7">The sequence shown here is derived from an EMBL/GenBank/DDBJ whole genome shotgun (WGS) entry which is preliminary data.</text>
</comment>
<dbReference type="PANTHER" id="PTHR11728:SF1">
    <property type="entry name" value="GLYCEROL-3-PHOSPHATE DEHYDROGENASE [NAD(+)] 2, CHLOROPLASTIC"/>
    <property type="match status" value="1"/>
</dbReference>
<keyword evidence="1" id="KW-0560">Oxidoreductase</keyword>
<evidence type="ECO:0000256" key="3">
    <source>
        <dbReference type="PIRSR" id="PIRSR000114-2"/>
    </source>
</evidence>
<dbReference type="SUPFAM" id="SSF51735">
    <property type="entry name" value="NAD(P)-binding Rossmann-fold domains"/>
    <property type="match status" value="1"/>
</dbReference>
<dbReference type="GO" id="GO:0046168">
    <property type="term" value="P:glycerol-3-phosphate catabolic process"/>
    <property type="evidence" value="ECO:0007669"/>
    <property type="project" value="InterPro"/>
</dbReference>
<evidence type="ECO:0000256" key="1">
    <source>
        <dbReference type="ARBA" id="ARBA00023002"/>
    </source>
</evidence>
<feature type="binding site" evidence="4">
    <location>
        <position position="231"/>
    </location>
    <ligand>
        <name>NAD(+)</name>
        <dbReference type="ChEBI" id="CHEBI:57540"/>
    </ligand>
</feature>
<dbReference type="GO" id="GO:0005829">
    <property type="term" value="C:cytosol"/>
    <property type="evidence" value="ECO:0007669"/>
    <property type="project" value="TreeGrafter"/>
</dbReference>
<feature type="domain" description="Glycerol-3-phosphate dehydrogenase NAD-dependent C-terminal" evidence="6">
    <location>
        <begin position="156"/>
        <end position="290"/>
    </location>
</feature>
<sequence>MDNVVIVGAGRLGRALECILKERAGLELWDTDFAKHPEQKELAEIIPTAGFVLVCTPSWTLREALSQIKPLLDPMAVVILFQKGIEEQTLKLSPEIGRDVLGEEQPIAYIGGPMMAEECLLGQHSFGVVASQKEEALTPVLELFSGSTLRLESSSDLRGVPLAGVLKNVYSFVLGLATGLGWGKNACGWLAGRSIAEMDILMEKLGGDVETVYGPAGIADFIATAFNADSRNRTHGAELASRGSSVLESEGARSLPALLEMVPAEVLAQSPLLRAARDVAISGRPAKEVFDELAV</sequence>
<dbReference type="Pfam" id="PF01210">
    <property type="entry name" value="NAD_Gly3P_dh_N"/>
    <property type="match status" value="1"/>
</dbReference>
<feature type="domain" description="Glycerol-3-phosphate dehydrogenase NAD-dependent N-terminal" evidence="5">
    <location>
        <begin position="39"/>
        <end position="136"/>
    </location>
</feature>
<dbReference type="InterPro" id="IPR008927">
    <property type="entry name" value="6-PGluconate_DH-like_C_sf"/>
</dbReference>
<dbReference type="InterPro" id="IPR013328">
    <property type="entry name" value="6PGD_dom2"/>
</dbReference>
<dbReference type="EMBL" id="PFBD01000002">
    <property type="protein sequence ID" value="PIR87450.1"/>
    <property type="molecule type" value="Genomic_DNA"/>
</dbReference>
<organism evidence="7 8">
    <name type="scientific">Candidatus Harrisonbacteria bacterium CG10_big_fil_rev_8_21_14_0_10_49_15</name>
    <dbReference type="NCBI Taxonomy" id="1974587"/>
    <lineage>
        <taxon>Bacteria</taxon>
        <taxon>Candidatus Harrisoniibacteriota</taxon>
    </lineage>
</organism>
<reference evidence="8" key="1">
    <citation type="submission" date="2017-09" db="EMBL/GenBank/DDBJ databases">
        <title>Depth-based differentiation of microbial function through sediment-hosted aquifers and enrichment of novel symbionts in the deep terrestrial subsurface.</title>
        <authorList>
            <person name="Probst A.J."/>
            <person name="Ladd B."/>
            <person name="Jarett J.K."/>
            <person name="Geller-Mcgrath D.E."/>
            <person name="Sieber C.M.K."/>
            <person name="Emerson J.B."/>
            <person name="Anantharaman K."/>
            <person name="Thomas B.C."/>
            <person name="Malmstrom R."/>
            <person name="Stieglmeier M."/>
            <person name="Klingl A."/>
            <person name="Woyke T."/>
            <person name="Ryan C.M."/>
            <person name="Banfield J.F."/>
        </authorList>
    </citation>
    <scope>NUCLEOTIDE SEQUENCE [LARGE SCALE GENOMIC DNA]</scope>
</reference>
<protein>
    <recommendedName>
        <fullName evidence="9">Glycerol-3-phosphate dehydrogenase</fullName>
    </recommendedName>
</protein>
<gene>
    <name evidence="7" type="ORF">COU11_00330</name>
</gene>
<evidence type="ECO:0000256" key="2">
    <source>
        <dbReference type="PIRSR" id="PIRSR000114-1"/>
    </source>
</evidence>
<dbReference type="GO" id="GO:0005975">
    <property type="term" value="P:carbohydrate metabolic process"/>
    <property type="evidence" value="ECO:0007669"/>
    <property type="project" value="InterPro"/>
</dbReference>
<keyword evidence="4" id="KW-0520">NAD</keyword>
<evidence type="ECO:0000259" key="5">
    <source>
        <dbReference type="Pfam" id="PF01210"/>
    </source>
</evidence>
<feature type="active site" description="Proton acceptor" evidence="2">
    <location>
        <position position="167"/>
    </location>
</feature>
<dbReference type="Gene3D" id="3.40.50.720">
    <property type="entry name" value="NAD(P)-binding Rossmann-like Domain"/>
    <property type="match status" value="1"/>
</dbReference>
<evidence type="ECO:0000256" key="4">
    <source>
        <dbReference type="PIRSR" id="PIRSR000114-3"/>
    </source>
</evidence>